<dbReference type="InterPro" id="IPR002828">
    <property type="entry name" value="SurE-like_Pase/nucleotidase"/>
</dbReference>
<dbReference type="Pfam" id="PF01975">
    <property type="entry name" value="SurE"/>
    <property type="match status" value="1"/>
</dbReference>
<evidence type="ECO:0000256" key="2">
    <source>
        <dbReference type="ARBA" id="ARBA00022723"/>
    </source>
</evidence>
<keyword evidence="2" id="KW-0479">Metal-binding</keyword>
<dbReference type="PANTHER" id="PTHR30457">
    <property type="entry name" value="5'-NUCLEOTIDASE SURE"/>
    <property type="match status" value="1"/>
</dbReference>
<feature type="chain" id="PRO_5046301784" description="Survival protein SurE-like phosphatase/nucleotidase domain-containing protein" evidence="4">
    <location>
        <begin position="21"/>
        <end position="303"/>
    </location>
</feature>
<proteinExistence type="inferred from homology"/>
<dbReference type="EMBL" id="JBANRG010000070">
    <property type="protein sequence ID" value="KAK7440006.1"/>
    <property type="molecule type" value="Genomic_DNA"/>
</dbReference>
<keyword evidence="7" id="KW-1185">Reference proteome</keyword>
<comment type="caution">
    <text evidence="6">The sequence shown here is derived from an EMBL/GenBank/DDBJ whole genome shotgun (WGS) entry which is preliminary data.</text>
</comment>
<reference evidence="6 7" key="1">
    <citation type="submission" date="2024-01" db="EMBL/GenBank/DDBJ databases">
        <title>A draft genome for the cacao thread blight pathogen Marasmiellus scandens.</title>
        <authorList>
            <person name="Baruah I.K."/>
            <person name="Leung J."/>
            <person name="Bukari Y."/>
            <person name="Amoako-Attah I."/>
            <person name="Meinhardt L.W."/>
            <person name="Bailey B.A."/>
            <person name="Cohen S.P."/>
        </authorList>
    </citation>
    <scope>NUCLEOTIDE SEQUENCE [LARGE SCALE GENOMIC DNA]</scope>
    <source>
        <strain evidence="6 7">GH-19</strain>
    </source>
</reference>
<sequence>MSKLFKALTLVLFVTSSIFGKRIVLSNDDGWAVAMIRAQYEAFVGSHDVVLSCPAINLSGTGSSSFPPVRTLYPCEFNTCPVFSPAEGYNISDPHINYVNGFPVDAVRYGIKTLAPKFFEGKAPDFVVSGPNVGNNLAFLRTSGTVGAACEASLKDIPSIAISGSSDSLSQVSYTTLESQPFSENTLASRIYASLTVKFLDALLRGPEPILPLGTSLNVNYPSIKGCSSVEDYHFVLSRVRADTSATDVETCGKRSLPAEADVVAYDGCYASVSVFNASTKRDVDSRTQQFVLDRLAGFLTCS</sequence>
<feature type="signal peptide" evidence="4">
    <location>
        <begin position="1"/>
        <end position="20"/>
    </location>
</feature>
<evidence type="ECO:0000313" key="6">
    <source>
        <dbReference type="EMBL" id="KAK7440006.1"/>
    </source>
</evidence>
<dbReference type="SUPFAM" id="SSF64167">
    <property type="entry name" value="SurE-like"/>
    <property type="match status" value="1"/>
</dbReference>
<dbReference type="PANTHER" id="PTHR30457:SF0">
    <property type="entry name" value="PHOSPHATASE, PUTATIVE (AFU_ORTHOLOGUE AFUA_4G01070)-RELATED"/>
    <property type="match status" value="1"/>
</dbReference>
<evidence type="ECO:0000256" key="4">
    <source>
        <dbReference type="SAM" id="SignalP"/>
    </source>
</evidence>
<comment type="similarity">
    <text evidence="1">Belongs to the SurE nucleotidase family.</text>
</comment>
<evidence type="ECO:0000259" key="5">
    <source>
        <dbReference type="Pfam" id="PF01975"/>
    </source>
</evidence>
<organism evidence="6 7">
    <name type="scientific">Marasmiellus scandens</name>
    <dbReference type="NCBI Taxonomy" id="2682957"/>
    <lineage>
        <taxon>Eukaryota</taxon>
        <taxon>Fungi</taxon>
        <taxon>Dikarya</taxon>
        <taxon>Basidiomycota</taxon>
        <taxon>Agaricomycotina</taxon>
        <taxon>Agaricomycetes</taxon>
        <taxon>Agaricomycetidae</taxon>
        <taxon>Agaricales</taxon>
        <taxon>Marasmiineae</taxon>
        <taxon>Omphalotaceae</taxon>
        <taxon>Marasmiellus</taxon>
    </lineage>
</organism>
<keyword evidence="4" id="KW-0732">Signal</keyword>
<evidence type="ECO:0000256" key="1">
    <source>
        <dbReference type="ARBA" id="ARBA00011062"/>
    </source>
</evidence>
<accession>A0ABR1ISP5</accession>
<dbReference type="Proteomes" id="UP001498398">
    <property type="component" value="Unassembled WGS sequence"/>
</dbReference>
<evidence type="ECO:0000256" key="3">
    <source>
        <dbReference type="ARBA" id="ARBA00022801"/>
    </source>
</evidence>
<feature type="domain" description="Survival protein SurE-like phosphatase/nucleotidase" evidence="5">
    <location>
        <begin position="23"/>
        <end position="225"/>
    </location>
</feature>
<gene>
    <name evidence="6" type="ORF">VKT23_017259</name>
</gene>
<dbReference type="InterPro" id="IPR036523">
    <property type="entry name" value="SurE-like_sf"/>
</dbReference>
<dbReference type="Gene3D" id="3.40.1210.10">
    <property type="entry name" value="Survival protein SurE-like phosphatase/nucleotidase"/>
    <property type="match status" value="1"/>
</dbReference>
<dbReference type="InterPro" id="IPR030048">
    <property type="entry name" value="SurE"/>
</dbReference>
<evidence type="ECO:0000313" key="7">
    <source>
        <dbReference type="Proteomes" id="UP001498398"/>
    </source>
</evidence>
<name>A0ABR1ISP5_9AGAR</name>
<keyword evidence="3" id="KW-0378">Hydrolase</keyword>
<protein>
    <recommendedName>
        <fullName evidence="5">Survival protein SurE-like phosphatase/nucleotidase domain-containing protein</fullName>
    </recommendedName>
</protein>